<evidence type="ECO:0000313" key="1">
    <source>
        <dbReference type="EMBL" id="KAF6225921.1"/>
    </source>
</evidence>
<dbReference type="Proteomes" id="UP000578531">
    <property type="component" value="Unassembled WGS sequence"/>
</dbReference>
<keyword evidence="2" id="KW-1185">Reference proteome</keyword>
<dbReference type="PANTHER" id="PTHR42085:SF2">
    <property type="entry name" value="F-BOX DOMAIN-CONTAINING PROTEIN"/>
    <property type="match status" value="1"/>
</dbReference>
<evidence type="ECO:0000313" key="2">
    <source>
        <dbReference type="Proteomes" id="UP000578531"/>
    </source>
</evidence>
<name>A0A8H6FF80_9LECA</name>
<protein>
    <submittedName>
        <fullName evidence="1">Uncharacterized protein</fullName>
    </submittedName>
</protein>
<dbReference type="InterPro" id="IPR038883">
    <property type="entry name" value="AN11006-like"/>
</dbReference>
<organism evidence="1 2">
    <name type="scientific">Letharia columbiana</name>
    <dbReference type="NCBI Taxonomy" id="112416"/>
    <lineage>
        <taxon>Eukaryota</taxon>
        <taxon>Fungi</taxon>
        <taxon>Dikarya</taxon>
        <taxon>Ascomycota</taxon>
        <taxon>Pezizomycotina</taxon>
        <taxon>Lecanoromycetes</taxon>
        <taxon>OSLEUM clade</taxon>
        <taxon>Lecanoromycetidae</taxon>
        <taxon>Lecanorales</taxon>
        <taxon>Lecanorineae</taxon>
        <taxon>Parmeliaceae</taxon>
        <taxon>Letharia</taxon>
    </lineage>
</organism>
<dbReference type="AlphaFoldDB" id="A0A8H6FF80"/>
<gene>
    <name evidence="1" type="ORF">HO173_012693</name>
</gene>
<reference evidence="1 2" key="1">
    <citation type="journal article" date="2020" name="Genomics">
        <title>Complete, high-quality genomes from long-read metagenomic sequencing of two wolf lichen thalli reveals enigmatic genome architecture.</title>
        <authorList>
            <person name="McKenzie S.K."/>
            <person name="Walston R.F."/>
            <person name="Allen J.L."/>
        </authorList>
    </citation>
    <scope>NUCLEOTIDE SEQUENCE [LARGE SCALE GENOMIC DNA]</scope>
    <source>
        <strain evidence="1">WasteWater2</strain>
    </source>
</reference>
<dbReference type="EMBL" id="JACCJC010000100">
    <property type="protein sequence ID" value="KAF6225921.1"/>
    <property type="molecule type" value="Genomic_DNA"/>
</dbReference>
<proteinExistence type="predicted"/>
<accession>A0A8H6FF80</accession>
<sequence length="290" mass="32872">MRPISLPPPGKAARISSADRAYKKELQLLGFFGLPPEVRLVIYQYCLVPKGKPTLRNPELVPTRHPCHIQLCDNAILRVCRMIYEEAIPVFFASNTFHHSLRCKTIGLSPISSDTLFMRNLQHLRHVSLDVWAGCWNEDFNPAANRLLSKFLDGVRGQCGESIRSLEIQLVSLASDHSRSVPLLGEGITTLAIQKLRPHLQSLTVVGYSSSWPHSSNVLEEFCLAIAPDKFWDKRRCRNWPGVSLPLAIDFRVHHHLEGGTPRSPTPESPEYVDRWQIRWTTNRDTLAEA</sequence>
<dbReference type="RefSeq" id="XP_037158588.1">
    <property type="nucleotide sequence ID" value="XM_037314528.1"/>
</dbReference>
<dbReference type="OrthoDB" id="62952at2759"/>
<dbReference type="PANTHER" id="PTHR42085">
    <property type="entry name" value="F-BOX DOMAIN-CONTAINING PROTEIN"/>
    <property type="match status" value="1"/>
</dbReference>
<dbReference type="GeneID" id="59294327"/>
<comment type="caution">
    <text evidence="1">The sequence shown here is derived from an EMBL/GenBank/DDBJ whole genome shotgun (WGS) entry which is preliminary data.</text>
</comment>